<dbReference type="GO" id="GO:0004930">
    <property type="term" value="F:G protein-coupled receptor activity"/>
    <property type="evidence" value="ECO:0007669"/>
    <property type="project" value="UniProtKB-KW"/>
</dbReference>
<feature type="transmembrane region" description="Helical" evidence="11">
    <location>
        <begin position="231"/>
        <end position="253"/>
    </location>
</feature>
<evidence type="ECO:0000256" key="7">
    <source>
        <dbReference type="ARBA" id="ARBA00023040"/>
    </source>
</evidence>
<evidence type="ECO:0000256" key="10">
    <source>
        <dbReference type="ARBA" id="ARBA00023224"/>
    </source>
</evidence>
<dbReference type="Pfam" id="PF13853">
    <property type="entry name" value="7tm_4"/>
    <property type="match status" value="1"/>
</dbReference>
<keyword evidence="3" id="KW-0716">Sensory transduction</keyword>
<keyword evidence="7" id="KW-0297">G-protein coupled receptor</keyword>
<organism evidence="14">
    <name type="scientific">Macaca mulatta</name>
    <name type="common">Rhesus macaque</name>
    <dbReference type="NCBI Taxonomy" id="9544"/>
    <lineage>
        <taxon>Eukaryota</taxon>
        <taxon>Metazoa</taxon>
        <taxon>Chordata</taxon>
        <taxon>Craniata</taxon>
        <taxon>Vertebrata</taxon>
        <taxon>Euteleostomi</taxon>
        <taxon>Mammalia</taxon>
        <taxon>Eutheria</taxon>
        <taxon>Euarchontoglires</taxon>
        <taxon>Primates</taxon>
        <taxon>Haplorrhini</taxon>
        <taxon>Catarrhini</taxon>
        <taxon>Cercopithecidae</taxon>
        <taxon>Cercopithecinae</taxon>
        <taxon>Macaca</taxon>
    </lineage>
</organism>
<feature type="transmembrane region" description="Helical" evidence="11">
    <location>
        <begin position="141"/>
        <end position="170"/>
    </location>
</feature>
<dbReference type="Gene3D" id="1.20.1070.10">
    <property type="entry name" value="Rhodopsin 7-helix transmembrane proteins"/>
    <property type="match status" value="1"/>
</dbReference>
<dbReference type="PROSITE" id="PS50156">
    <property type="entry name" value="SSD"/>
    <property type="match status" value="1"/>
</dbReference>
<protein>
    <recommendedName>
        <fullName evidence="15">G-protein coupled receptors family 1 profile domain-containing protein</fullName>
    </recommendedName>
</protein>
<gene>
    <name evidence="14" type="ORF">EGK_01482</name>
</gene>
<dbReference type="FunFam" id="1.20.1070.10:FF:000001">
    <property type="entry name" value="Olfactory receptor"/>
    <property type="match status" value="1"/>
</dbReference>
<sequence length="303" mass="33944">MQRKNFTEVAEFVFLGFSRFYKHQITLFVVFLIMYTLTVAGNAIIVTIIHFDRHLHTPMYFFLSTLASSERVYTLVIIPQMLSSLVAQTQPISLAGCTTQLFFFVTLAINNYFLLTVMGYDRYVAICNPPRYMVIMSTRVCVQLVCGAFSIGLTMVAVQVTSIFTVVGHFLCDILPAMKLSCINTTVNEIINFVVSLFVILVPMGLVFISYVLIISTILKIASTEGWKKTFVTCASHLTVVIVHYGCASIVYLKPKSENSTEQDLLLSATYTIIAPLLNPVVYSLRKKEVKDALCRGMGRNIS</sequence>
<feature type="domain" description="G-protein coupled receptors family 1 profile" evidence="13">
    <location>
        <begin position="41"/>
        <end position="283"/>
    </location>
</feature>
<dbReference type="GO" id="GO:0004984">
    <property type="term" value="F:olfactory receptor activity"/>
    <property type="evidence" value="ECO:0007669"/>
    <property type="project" value="InterPro"/>
</dbReference>
<dbReference type="InterPro" id="IPR017452">
    <property type="entry name" value="GPCR_Rhodpsn_7TM"/>
</dbReference>
<dbReference type="InterPro" id="IPR000725">
    <property type="entry name" value="Olfact_rcpt"/>
</dbReference>
<evidence type="ECO:0000259" key="12">
    <source>
        <dbReference type="PROSITE" id="PS50156"/>
    </source>
</evidence>
<evidence type="ECO:0000256" key="3">
    <source>
        <dbReference type="ARBA" id="ARBA00022606"/>
    </source>
</evidence>
<keyword evidence="2" id="KW-1003">Cell membrane</keyword>
<dbReference type="GO" id="GO:0005886">
    <property type="term" value="C:plasma membrane"/>
    <property type="evidence" value="ECO:0007669"/>
    <property type="project" value="UniProtKB-SubCell"/>
</dbReference>
<keyword evidence="9" id="KW-0675">Receptor</keyword>
<evidence type="ECO:0000256" key="1">
    <source>
        <dbReference type="ARBA" id="ARBA00004651"/>
    </source>
</evidence>
<dbReference type="PROSITE" id="PS50262">
    <property type="entry name" value="G_PROTEIN_RECEP_F1_2"/>
    <property type="match status" value="1"/>
</dbReference>
<dbReference type="PRINTS" id="PR00245">
    <property type="entry name" value="OLFACTORYR"/>
</dbReference>
<evidence type="ECO:0000256" key="6">
    <source>
        <dbReference type="ARBA" id="ARBA00022989"/>
    </source>
</evidence>
<dbReference type="PANTHER" id="PTHR26453">
    <property type="entry name" value="OLFACTORY RECEPTOR"/>
    <property type="match status" value="1"/>
</dbReference>
<evidence type="ECO:0000256" key="9">
    <source>
        <dbReference type="ARBA" id="ARBA00023170"/>
    </source>
</evidence>
<dbReference type="InterPro" id="IPR000731">
    <property type="entry name" value="SSD"/>
</dbReference>
<dbReference type="InterPro" id="IPR000276">
    <property type="entry name" value="GPCR_Rhodpsn"/>
</dbReference>
<evidence type="ECO:0000256" key="4">
    <source>
        <dbReference type="ARBA" id="ARBA00022692"/>
    </source>
</evidence>
<accession>G7ME51</accession>
<keyword evidence="10" id="KW-0807">Transducer</keyword>
<feature type="transmembrane region" description="Helical" evidence="11">
    <location>
        <begin position="190"/>
        <end position="219"/>
    </location>
</feature>
<evidence type="ECO:0008006" key="15">
    <source>
        <dbReference type="Google" id="ProtNLM"/>
    </source>
</evidence>
<evidence type="ECO:0000256" key="8">
    <source>
        <dbReference type="ARBA" id="ARBA00023136"/>
    </source>
</evidence>
<evidence type="ECO:0000256" key="5">
    <source>
        <dbReference type="ARBA" id="ARBA00022725"/>
    </source>
</evidence>
<feature type="domain" description="SSD" evidence="12">
    <location>
        <begin position="102"/>
        <end position="206"/>
    </location>
</feature>
<evidence type="ECO:0000256" key="2">
    <source>
        <dbReference type="ARBA" id="ARBA00022475"/>
    </source>
</evidence>
<dbReference type="AlphaFoldDB" id="G7ME51"/>
<feature type="transmembrane region" description="Helical" evidence="11">
    <location>
        <begin position="265"/>
        <end position="285"/>
    </location>
</feature>
<feature type="transmembrane region" description="Helical" evidence="11">
    <location>
        <begin position="101"/>
        <end position="120"/>
    </location>
</feature>
<evidence type="ECO:0000256" key="11">
    <source>
        <dbReference type="SAM" id="Phobius"/>
    </source>
</evidence>
<keyword evidence="6 11" id="KW-1133">Transmembrane helix</keyword>
<comment type="subcellular location">
    <subcellularLocation>
        <location evidence="1">Cell membrane</location>
        <topology evidence="1">Multi-pass membrane protein</topology>
    </subcellularLocation>
</comment>
<reference evidence="14" key="1">
    <citation type="journal article" date="2011" name="Nat. Biotechnol.">
        <title>Genome sequencing and comparison of two nonhuman primate animal models, the cynomolgus and Chinese rhesus macaques.</title>
        <authorList>
            <person name="Yan G."/>
            <person name="Zhang G."/>
            <person name="Fang X."/>
            <person name="Zhang Y."/>
            <person name="Li C."/>
            <person name="Ling F."/>
            <person name="Cooper D.N."/>
            <person name="Li Q."/>
            <person name="Li Y."/>
            <person name="van Gool A.J."/>
            <person name="Du H."/>
            <person name="Chen J."/>
            <person name="Chen R."/>
            <person name="Zhang P."/>
            <person name="Huang Z."/>
            <person name="Thompson J.R."/>
            <person name="Meng Y."/>
            <person name="Bai Y."/>
            <person name="Wang J."/>
            <person name="Zhuo M."/>
            <person name="Wang T."/>
            <person name="Huang Y."/>
            <person name="Wei L."/>
            <person name="Li J."/>
            <person name="Wang Z."/>
            <person name="Hu H."/>
            <person name="Yang P."/>
            <person name="Le L."/>
            <person name="Stenson P.D."/>
            <person name="Li B."/>
            <person name="Liu X."/>
            <person name="Ball E.V."/>
            <person name="An N."/>
            <person name="Huang Q."/>
            <person name="Zhang Y."/>
            <person name="Fan W."/>
            <person name="Zhang X."/>
            <person name="Li Y."/>
            <person name="Wang W."/>
            <person name="Katze M.G."/>
            <person name="Su B."/>
            <person name="Nielsen R."/>
            <person name="Yang H."/>
            <person name="Wang J."/>
            <person name="Wang X."/>
            <person name="Wang J."/>
        </authorList>
    </citation>
    <scope>NUCLEOTIDE SEQUENCE [LARGE SCALE GENOMIC DNA]</scope>
    <source>
        <strain evidence="14">CR-5</strain>
    </source>
</reference>
<evidence type="ECO:0000313" key="14">
    <source>
        <dbReference type="EMBL" id="EHH15398.1"/>
    </source>
</evidence>
<feature type="transmembrane region" description="Helical" evidence="11">
    <location>
        <begin position="25"/>
        <end position="51"/>
    </location>
</feature>
<proteinExistence type="predicted"/>
<dbReference type="PRINTS" id="PR00237">
    <property type="entry name" value="GPCRRHODOPSN"/>
</dbReference>
<keyword evidence="8 11" id="KW-0472">Membrane</keyword>
<keyword evidence="4 11" id="KW-0812">Transmembrane</keyword>
<evidence type="ECO:0000259" key="13">
    <source>
        <dbReference type="PROSITE" id="PS50262"/>
    </source>
</evidence>
<dbReference type="EMBL" id="CM001253">
    <property type="protein sequence ID" value="EHH15398.1"/>
    <property type="molecule type" value="Genomic_DNA"/>
</dbReference>
<keyword evidence="5" id="KW-0552">Olfaction</keyword>
<dbReference type="CDD" id="cd15225">
    <property type="entry name" value="7tmA_OR10A-like"/>
    <property type="match status" value="1"/>
</dbReference>
<dbReference type="Proteomes" id="UP000013456">
    <property type="component" value="Chromosome 1"/>
</dbReference>
<name>G7ME51_MACMU</name>
<dbReference type="SUPFAM" id="SSF81321">
    <property type="entry name" value="Family A G protein-coupled receptor-like"/>
    <property type="match status" value="1"/>
</dbReference>